<feature type="region of interest" description="Disordered" evidence="2">
    <location>
        <begin position="170"/>
        <end position="231"/>
    </location>
</feature>
<dbReference type="PANTHER" id="PTHR43685:SF2">
    <property type="entry name" value="GLYCOSYLTRANSFERASE 2-LIKE DOMAIN-CONTAINING PROTEIN"/>
    <property type="match status" value="1"/>
</dbReference>
<feature type="compositionally biased region" description="Basic and acidic residues" evidence="2">
    <location>
        <begin position="175"/>
        <end position="185"/>
    </location>
</feature>
<reference evidence="4 5" key="1">
    <citation type="journal article" date="2003" name="Int. J. Syst. Evol. Microbiol.">
        <title>Kocuria polaris sp. nov., an orange-pigmented psychrophilic bacterium isolated from an Antarctic cyanobacterial mat sample.</title>
        <authorList>
            <person name="Reddy G.S."/>
            <person name="Prakash J.S."/>
            <person name="Prabahar V."/>
            <person name="Matsumoto G.I."/>
            <person name="Stackebrandt E."/>
            <person name="Shivaji S."/>
        </authorList>
    </citation>
    <scope>NUCLEOTIDE SEQUENCE [LARGE SCALE GENOMIC DNA]</scope>
    <source>
        <strain evidence="4 5">CMS 76or</strain>
    </source>
</reference>
<comment type="caution">
    <text evidence="4">The sequence shown here is derived from an EMBL/GenBank/DDBJ whole genome shotgun (WGS) entry which is preliminary data.</text>
</comment>
<gene>
    <name evidence="4" type="ORF">GY22_07145</name>
</gene>
<evidence type="ECO:0000313" key="4">
    <source>
        <dbReference type="EMBL" id="KHD97879.1"/>
    </source>
</evidence>
<dbReference type="OrthoDB" id="3177103at2"/>
<feature type="compositionally biased region" description="Basic and acidic residues" evidence="2">
    <location>
        <begin position="208"/>
        <end position="217"/>
    </location>
</feature>
<evidence type="ECO:0000259" key="3">
    <source>
        <dbReference type="Pfam" id="PF00535"/>
    </source>
</evidence>
<feature type="region of interest" description="Disordered" evidence="2">
    <location>
        <begin position="41"/>
        <end position="68"/>
    </location>
</feature>
<sequence>MHTDVLPGSGGQGLRPGAARELRGILEELSLRGLAPRLLDPGADPVLTTAGEEGLREHGPAGGDPAPRSEAEALLLAGPGADAPVGETGLLLWLDRARAAAAAGRPVVVTGLALDPDAVPEEIVRRLLPVASLVGLRDETSLAVARRLCPEHPGLRVGWEDALLLPRPAAPARPLEQDGPTRRPGEWSSPAGRAQEEWEGPAAESADPDGRAERQDELGGSAEEPRAPAGPPRILAAVRRPAGPFPPERLAPVLAALLDALVHRTGAAVTLLACGGAPADEEFAADVAALLPGDVHRVRAAPGEAGTEALRADWVLTTCSRGAALGLAARAVVLPVGPDKYSMDDMNGVLSRWGLEGAVVPLAALLTPGDVAWDTRAALQQWAAEAVEHRGAVRAALADAEPAVREAAARWWDDVAGALRGQEPRPAVGTVAAPRGVGAPVVPALRRRYTVPAVPPERPTVAVLLRHHDAPERLGRAVDDLLAQTFTDWRLVLVDDGGNPAEVDAVLAPRRDELAGRATVLHHRRALGAAAAANRGLRAGESELVVLHDGSEPWPPELLQRAVAHLEDPLVTDDGVVVPTENPPGTGRDVPAGRPGRNLVPTDREALTLTDVLDGDRTAVDAPFLYRRAVHGVLGDYDETIGAAERWEFVLRFLETFTVGLLPARPTARRDRTDGRALARGEAAVRERHLRQWSAEHGIGLPLYLRRAAAEEAGALHRRLDAAEELAHELLEVVRAQTRQIERLEQVVAEKGFLAFWRRAWRALRGG</sequence>
<dbReference type="EMBL" id="JSUH01000005">
    <property type="protein sequence ID" value="KHD97879.1"/>
    <property type="molecule type" value="Genomic_DNA"/>
</dbReference>
<feature type="domain" description="Glycosyltransferase 2-like" evidence="3">
    <location>
        <begin position="469"/>
        <end position="570"/>
    </location>
</feature>
<proteinExistence type="predicted"/>
<name>A0A0A6VVH9_KOCRO</name>
<dbReference type="PANTHER" id="PTHR43685">
    <property type="entry name" value="GLYCOSYLTRANSFERASE"/>
    <property type="match status" value="1"/>
</dbReference>
<keyword evidence="1" id="KW-0175">Coiled coil</keyword>
<evidence type="ECO:0000256" key="1">
    <source>
        <dbReference type="SAM" id="Coils"/>
    </source>
</evidence>
<dbReference type="SUPFAM" id="SSF53448">
    <property type="entry name" value="Nucleotide-diphospho-sugar transferases"/>
    <property type="match status" value="1"/>
</dbReference>
<dbReference type="Proteomes" id="UP000030466">
    <property type="component" value="Unassembled WGS sequence"/>
</dbReference>
<dbReference type="InterPro" id="IPR029044">
    <property type="entry name" value="Nucleotide-diphossugar_trans"/>
</dbReference>
<dbReference type="Pfam" id="PF00535">
    <property type="entry name" value="Glycos_transf_2"/>
    <property type="match status" value="1"/>
</dbReference>
<dbReference type="Gene3D" id="3.90.550.10">
    <property type="entry name" value="Spore Coat Polysaccharide Biosynthesis Protein SpsA, Chain A"/>
    <property type="match status" value="1"/>
</dbReference>
<evidence type="ECO:0000256" key="2">
    <source>
        <dbReference type="SAM" id="MobiDB-lite"/>
    </source>
</evidence>
<dbReference type="RefSeq" id="WP_035925416.1">
    <property type="nucleotide sequence ID" value="NZ_JSUH01000005.1"/>
</dbReference>
<dbReference type="AlphaFoldDB" id="A0A0A6VVH9"/>
<feature type="region of interest" description="Disordered" evidence="2">
    <location>
        <begin position="577"/>
        <end position="598"/>
    </location>
</feature>
<dbReference type="InterPro" id="IPR001173">
    <property type="entry name" value="Glyco_trans_2-like"/>
</dbReference>
<evidence type="ECO:0000313" key="5">
    <source>
        <dbReference type="Proteomes" id="UP000030466"/>
    </source>
</evidence>
<accession>A0A0A6VVH9</accession>
<dbReference type="InterPro" id="IPR050834">
    <property type="entry name" value="Glycosyltransf_2"/>
</dbReference>
<dbReference type="GO" id="GO:0044010">
    <property type="term" value="P:single-species biofilm formation"/>
    <property type="evidence" value="ECO:0007669"/>
    <property type="project" value="TreeGrafter"/>
</dbReference>
<organism evidence="4 5">
    <name type="scientific">Kocuria rosea subsp. polaris</name>
    <dbReference type="NCBI Taxonomy" id="136273"/>
    <lineage>
        <taxon>Bacteria</taxon>
        <taxon>Bacillati</taxon>
        <taxon>Actinomycetota</taxon>
        <taxon>Actinomycetes</taxon>
        <taxon>Micrococcales</taxon>
        <taxon>Micrococcaceae</taxon>
        <taxon>Kocuria</taxon>
    </lineage>
</organism>
<keyword evidence="5" id="KW-1185">Reference proteome</keyword>
<protein>
    <recommendedName>
        <fullName evidence="3">Glycosyltransferase 2-like domain-containing protein</fullName>
    </recommendedName>
</protein>
<feature type="coiled-coil region" evidence="1">
    <location>
        <begin position="720"/>
        <end position="747"/>
    </location>
</feature>